<evidence type="ECO:0000313" key="2">
    <source>
        <dbReference type="EMBL" id="MDO1513995.1"/>
    </source>
</evidence>
<accession>A0ABT8RSV9</accession>
<evidence type="ECO:0000313" key="3">
    <source>
        <dbReference type="Proteomes" id="UP001168579"/>
    </source>
</evidence>
<keyword evidence="3" id="KW-1185">Reference proteome</keyword>
<name>A0ABT8RSV9_9FLAO</name>
<dbReference type="Proteomes" id="UP001168579">
    <property type="component" value="Unassembled WGS sequence"/>
</dbReference>
<dbReference type="Gene3D" id="3.40.630.30">
    <property type="match status" value="1"/>
</dbReference>
<reference evidence="2" key="1">
    <citation type="journal article" date="2014" name="Int. J. Syst. Evol. Microbiol.">
        <title>Complete genome of a new Firmicutes species belonging to the dominant human colonic microbiota ('Ruminococcus bicirculans') reveals two chromosomes and a selective capacity to utilize plant glucans.</title>
        <authorList>
            <consortium name="NISC Comparative Sequencing Program"/>
            <person name="Wegmann U."/>
            <person name="Louis P."/>
            <person name="Goesmann A."/>
            <person name="Henrissat B."/>
            <person name="Duncan S.H."/>
            <person name="Flint H.J."/>
        </authorList>
    </citation>
    <scope>NUCLEOTIDE SEQUENCE</scope>
    <source>
        <strain evidence="2">CECT 8869</strain>
    </source>
</reference>
<comment type="caution">
    <text evidence="2">The sequence shown here is derived from an EMBL/GenBank/DDBJ whole genome shotgun (WGS) entry which is preliminary data.</text>
</comment>
<feature type="domain" description="N-acetyltransferase" evidence="1">
    <location>
        <begin position="4"/>
        <end position="174"/>
    </location>
</feature>
<dbReference type="EMBL" id="JAUKUC010000001">
    <property type="protein sequence ID" value="MDO1513995.1"/>
    <property type="molecule type" value="Genomic_DNA"/>
</dbReference>
<dbReference type="RefSeq" id="WP_304436760.1">
    <property type="nucleotide sequence ID" value="NZ_JAUKUC010000001.1"/>
</dbReference>
<dbReference type="SUPFAM" id="SSF55729">
    <property type="entry name" value="Acyl-CoA N-acyltransferases (Nat)"/>
    <property type="match status" value="1"/>
</dbReference>
<gene>
    <name evidence="2" type="ORF">Q2T41_15145</name>
</gene>
<dbReference type="PROSITE" id="PS51186">
    <property type="entry name" value="GNAT"/>
    <property type="match status" value="1"/>
</dbReference>
<evidence type="ECO:0000259" key="1">
    <source>
        <dbReference type="PROSITE" id="PS51186"/>
    </source>
</evidence>
<dbReference type="CDD" id="cd04301">
    <property type="entry name" value="NAT_SF"/>
    <property type="match status" value="1"/>
</dbReference>
<dbReference type="InterPro" id="IPR016181">
    <property type="entry name" value="Acyl_CoA_acyltransferase"/>
</dbReference>
<sequence length="174" mass="20113">MGNLHFQPLTPSLYDDYIKVGTLAYNQHYKHLWPNGDTYTYIKNSFTAEVLYNEEKDKNTKLYLIVKHTLPIGILKLTNNKNFAHYKTTETLFLDKIYITQEYTGQGIGKAALQFVEAMGKNKSKKVIFLEAMQKGKALNFYLAQDFIIVGTTKVPFDIVIEEERPMFVLSKEI</sequence>
<dbReference type="Pfam" id="PF00583">
    <property type="entry name" value="Acetyltransf_1"/>
    <property type="match status" value="1"/>
</dbReference>
<organism evidence="2 3">
    <name type="scientific">Maribacter confluentis</name>
    <dbReference type="NCBI Taxonomy" id="1656093"/>
    <lineage>
        <taxon>Bacteria</taxon>
        <taxon>Pseudomonadati</taxon>
        <taxon>Bacteroidota</taxon>
        <taxon>Flavobacteriia</taxon>
        <taxon>Flavobacteriales</taxon>
        <taxon>Flavobacteriaceae</taxon>
        <taxon>Maribacter</taxon>
    </lineage>
</organism>
<protein>
    <submittedName>
        <fullName evidence="2">GNAT family N-acetyltransferase</fullName>
    </submittedName>
</protein>
<proteinExistence type="predicted"/>
<reference evidence="2" key="2">
    <citation type="submission" date="2023-06" db="EMBL/GenBank/DDBJ databases">
        <authorList>
            <person name="Lucena T."/>
            <person name="Sun Q."/>
        </authorList>
    </citation>
    <scope>NUCLEOTIDE SEQUENCE</scope>
    <source>
        <strain evidence="2">CECT 8869</strain>
    </source>
</reference>
<dbReference type="InterPro" id="IPR000182">
    <property type="entry name" value="GNAT_dom"/>
</dbReference>